<accession>A0AAW1JTK9</accession>
<evidence type="ECO:0000313" key="2">
    <source>
        <dbReference type="Proteomes" id="UP001443914"/>
    </source>
</evidence>
<gene>
    <name evidence="1" type="ORF">RND81_07G100400</name>
</gene>
<proteinExistence type="predicted"/>
<reference evidence="1" key="1">
    <citation type="submission" date="2024-03" db="EMBL/GenBank/DDBJ databases">
        <title>WGS assembly of Saponaria officinalis var. Norfolk2.</title>
        <authorList>
            <person name="Jenkins J."/>
            <person name="Shu S."/>
            <person name="Grimwood J."/>
            <person name="Barry K."/>
            <person name="Goodstein D."/>
            <person name="Schmutz J."/>
            <person name="Leebens-Mack J."/>
            <person name="Osbourn A."/>
        </authorList>
    </citation>
    <scope>NUCLEOTIDE SEQUENCE [LARGE SCALE GENOMIC DNA]</scope>
    <source>
        <strain evidence="1">JIC</strain>
    </source>
</reference>
<comment type="caution">
    <text evidence="1">The sequence shown here is derived from an EMBL/GenBank/DDBJ whole genome shotgun (WGS) entry which is preliminary data.</text>
</comment>
<dbReference type="EMBL" id="JBDFQZ010000007">
    <property type="protein sequence ID" value="KAK9706031.1"/>
    <property type="molecule type" value="Genomic_DNA"/>
</dbReference>
<dbReference type="PANTHER" id="PTHR33168">
    <property type="entry name" value="STRESS INDUCED PROTEIN-RELATED"/>
    <property type="match status" value="1"/>
</dbReference>
<keyword evidence="2" id="KW-1185">Reference proteome</keyword>
<organism evidence="1 2">
    <name type="scientific">Saponaria officinalis</name>
    <name type="common">Common soapwort</name>
    <name type="synonym">Lychnis saponaria</name>
    <dbReference type="NCBI Taxonomy" id="3572"/>
    <lineage>
        <taxon>Eukaryota</taxon>
        <taxon>Viridiplantae</taxon>
        <taxon>Streptophyta</taxon>
        <taxon>Embryophyta</taxon>
        <taxon>Tracheophyta</taxon>
        <taxon>Spermatophyta</taxon>
        <taxon>Magnoliopsida</taxon>
        <taxon>eudicotyledons</taxon>
        <taxon>Gunneridae</taxon>
        <taxon>Pentapetalae</taxon>
        <taxon>Caryophyllales</taxon>
        <taxon>Caryophyllaceae</taxon>
        <taxon>Caryophylleae</taxon>
        <taxon>Saponaria</taxon>
    </lineage>
</organism>
<dbReference type="AlphaFoldDB" id="A0AAW1JTK9"/>
<sequence>MEIRKTILCSSTKEIIHLGRRTHLDRQSTVKSRLRYFWRKLTRQSRRKIKIFDCCTTYNDQVHLHGYDPYTYAQNFDQGLICDDEVDNLSRTFSMRFAAPRKLIHSDNHHNCFVNDDFKRSFSDVGRKNHDVLICFLEGQ</sequence>
<name>A0AAW1JTK9_SAPOF</name>
<evidence type="ECO:0000313" key="1">
    <source>
        <dbReference type="EMBL" id="KAK9706031.1"/>
    </source>
</evidence>
<dbReference type="Proteomes" id="UP001443914">
    <property type="component" value="Unassembled WGS sequence"/>
</dbReference>
<protein>
    <submittedName>
        <fullName evidence="1">Uncharacterized protein</fullName>
    </submittedName>
</protein>